<dbReference type="EMBL" id="NBSK02000006">
    <property type="protein sequence ID" value="KAJ0200649.1"/>
    <property type="molecule type" value="Genomic_DNA"/>
</dbReference>
<protein>
    <submittedName>
        <fullName evidence="1">Uncharacterized protein</fullName>
    </submittedName>
</protein>
<dbReference type="AlphaFoldDB" id="A0A9R1X6M4"/>
<proteinExistence type="predicted"/>
<name>A0A9R1X6M4_LACSA</name>
<sequence length="95" mass="10569">MFSLIIHAFSFSKAFTLASTQLKLYNIKLNLDAYLLSKVEFLTFGSLSTSSVMPLMVHKHQVQEEALENSSPYQIALMKATQKDHATIGSSTSQL</sequence>
<evidence type="ECO:0000313" key="1">
    <source>
        <dbReference type="EMBL" id="KAJ0200649.1"/>
    </source>
</evidence>
<organism evidence="1 2">
    <name type="scientific">Lactuca sativa</name>
    <name type="common">Garden lettuce</name>
    <dbReference type="NCBI Taxonomy" id="4236"/>
    <lineage>
        <taxon>Eukaryota</taxon>
        <taxon>Viridiplantae</taxon>
        <taxon>Streptophyta</taxon>
        <taxon>Embryophyta</taxon>
        <taxon>Tracheophyta</taxon>
        <taxon>Spermatophyta</taxon>
        <taxon>Magnoliopsida</taxon>
        <taxon>eudicotyledons</taxon>
        <taxon>Gunneridae</taxon>
        <taxon>Pentapetalae</taxon>
        <taxon>asterids</taxon>
        <taxon>campanulids</taxon>
        <taxon>Asterales</taxon>
        <taxon>Asteraceae</taxon>
        <taxon>Cichorioideae</taxon>
        <taxon>Cichorieae</taxon>
        <taxon>Lactucinae</taxon>
        <taxon>Lactuca</taxon>
    </lineage>
</organism>
<reference evidence="1 2" key="1">
    <citation type="journal article" date="2017" name="Nat. Commun.">
        <title>Genome assembly with in vitro proximity ligation data and whole-genome triplication in lettuce.</title>
        <authorList>
            <person name="Reyes-Chin-Wo S."/>
            <person name="Wang Z."/>
            <person name="Yang X."/>
            <person name="Kozik A."/>
            <person name="Arikit S."/>
            <person name="Song C."/>
            <person name="Xia L."/>
            <person name="Froenicke L."/>
            <person name="Lavelle D.O."/>
            <person name="Truco M.J."/>
            <person name="Xia R."/>
            <person name="Zhu S."/>
            <person name="Xu C."/>
            <person name="Xu H."/>
            <person name="Xu X."/>
            <person name="Cox K."/>
            <person name="Korf I."/>
            <person name="Meyers B.C."/>
            <person name="Michelmore R.W."/>
        </authorList>
    </citation>
    <scope>NUCLEOTIDE SEQUENCE [LARGE SCALE GENOMIC DNA]</scope>
    <source>
        <strain evidence="2">cv. Salinas</strain>
        <tissue evidence="1">Seedlings</tissue>
    </source>
</reference>
<dbReference type="Proteomes" id="UP000235145">
    <property type="component" value="Unassembled WGS sequence"/>
</dbReference>
<evidence type="ECO:0000313" key="2">
    <source>
        <dbReference type="Proteomes" id="UP000235145"/>
    </source>
</evidence>
<comment type="caution">
    <text evidence="1">The sequence shown here is derived from an EMBL/GenBank/DDBJ whole genome shotgun (WGS) entry which is preliminary data.</text>
</comment>
<gene>
    <name evidence="1" type="ORF">LSAT_V11C600315020</name>
</gene>
<accession>A0A9R1X6M4</accession>
<keyword evidence="2" id="KW-1185">Reference proteome</keyword>